<dbReference type="Gene3D" id="2.30.30.240">
    <property type="entry name" value="PRC-barrel domain"/>
    <property type="match status" value="1"/>
</dbReference>
<evidence type="ECO:0000256" key="5">
    <source>
        <dbReference type="HAMAP-Rule" id="MF_00014"/>
    </source>
</evidence>
<dbReference type="AlphaFoldDB" id="A0A1Y1SGQ8"/>
<comment type="subunit">
    <text evidence="5">Binds ribosomal protein uS19.</text>
</comment>
<evidence type="ECO:0000256" key="3">
    <source>
        <dbReference type="ARBA" id="ARBA00022552"/>
    </source>
</evidence>
<dbReference type="PANTHER" id="PTHR33692:SF1">
    <property type="entry name" value="RIBOSOME MATURATION FACTOR RIMM"/>
    <property type="match status" value="1"/>
</dbReference>
<dbReference type="InterPro" id="IPR011033">
    <property type="entry name" value="PRC_barrel-like_sf"/>
</dbReference>
<comment type="similarity">
    <text evidence="5">Belongs to the RimM family.</text>
</comment>
<dbReference type="GO" id="GO:0005737">
    <property type="term" value="C:cytoplasm"/>
    <property type="evidence" value="ECO:0007669"/>
    <property type="project" value="UniProtKB-SubCell"/>
</dbReference>
<dbReference type="InterPro" id="IPR036976">
    <property type="entry name" value="RimM_N_sf"/>
</dbReference>
<dbReference type="EMBL" id="AQQV01000001">
    <property type="protein sequence ID" value="ORE88846.1"/>
    <property type="molecule type" value="Genomic_DNA"/>
</dbReference>
<gene>
    <name evidence="5 8" type="primary">rimM</name>
    <name evidence="8" type="ORF">ATO7_03185</name>
</gene>
<evidence type="ECO:0000313" key="8">
    <source>
        <dbReference type="EMBL" id="ORE88846.1"/>
    </source>
</evidence>
<comment type="function">
    <text evidence="5">An accessory protein needed during the final step in the assembly of 30S ribosomal subunit, possibly for assembly of the head region. Essential for efficient processing of 16S rRNA. May be needed both before and after RbfA during the maturation of 16S rRNA. It has affinity for free ribosomal 30S subunits but not for 70S ribosomes.</text>
</comment>
<reference evidence="8 9" key="1">
    <citation type="submission" date="2013-04" db="EMBL/GenBank/DDBJ databases">
        <title>Oceanococcus atlanticus 22II-S10r2 Genome Sequencing.</title>
        <authorList>
            <person name="Lai Q."/>
            <person name="Li G."/>
            <person name="Shao Z."/>
        </authorList>
    </citation>
    <scope>NUCLEOTIDE SEQUENCE [LARGE SCALE GENOMIC DNA]</scope>
    <source>
        <strain evidence="8 9">22II-S10r2</strain>
    </source>
</reference>
<protein>
    <recommendedName>
        <fullName evidence="5">Ribosome maturation factor RimM</fullName>
    </recommendedName>
</protein>
<evidence type="ECO:0000259" key="7">
    <source>
        <dbReference type="Pfam" id="PF24986"/>
    </source>
</evidence>
<keyword evidence="3 5" id="KW-0698">rRNA processing</keyword>
<evidence type="ECO:0000259" key="6">
    <source>
        <dbReference type="Pfam" id="PF01782"/>
    </source>
</evidence>
<dbReference type="STRING" id="1317117.ATO7_03185"/>
<dbReference type="InterPro" id="IPR011961">
    <property type="entry name" value="RimM"/>
</dbReference>
<dbReference type="HAMAP" id="MF_00014">
    <property type="entry name" value="Ribosome_mat_RimM"/>
    <property type="match status" value="1"/>
</dbReference>
<dbReference type="Pfam" id="PF01782">
    <property type="entry name" value="RimM"/>
    <property type="match status" value="1"/>
</dbReference>
<dbReference type="Gene3D" id="2.40.30.60">
    <property type="entry name" value="RimM"/>
    <property type="match status" value="1"/>
</dbReference>
<keyword evidence="1 5" id="KW-0963">Cytoplasm</keyword>
<proteinExistence type="inferred from homology"/>
<organism evidence="8 9">
    <name type="scientific">Oceanococcus atlanticus</name>
    <dbReference type="NCBI Taxonomy" id="1317117"/>
    <lineage>
        <taxon>Bacteria</taxon>
        <taxon>Pseudomonadati</taxon>
        <taxon>Pseudomonadota</taxon>
        <taxon>Gammaproteobacteria</taxon>
        <taxon>Chromatiales</taxon>
        <taxon>Oceanococcaceae</taxon>
        <taxon>Oceanococcus</taxon>
    </lineage>
</organism>
<keyword evidence="4 5" id="KW-0143">Chaperone</keyword>
<keyword evidence="9" id="KW-1185">Reference proteome</keyword>
<dbReference type="InterPro" id="IPR056792">
    <property type="entry name" value="PRC_RimM"/>
</dbReference>
<evidence type="ECO:0000256" key="1">
    <source>
        <dbReference type="ARBA" id="ARBA00022490"/>
    </source>
</evidence>
<dbReference type="InterPro" id="IPR009000">
    <property type="entry name" value="Transl_B-barrel_sf"/>
</dbReference>
<comment type="subcellular location">
    <subcellularLocation>
        <location evidence="5">Cytoplasm</location>
    </subcellularLocation>
</comment>
<accession>A0A1Y1SGQ8</accession>
<feature type="domain" description="Ribosome maturation factor RimM PRC barrel" evidence="7">
    <location>
        <begin position="92"/>
        <end position="158"/>
    </location>
</feature>
<dbReference type="NCBIfam" id="TIGR02273">
    <property type="entry name" value="16S_RimM"/>
    <property type="match status" value="1"/>
</dbReference>
<dbReference type="Proteomes" id="UP000192342">
    <property type="component" value="Unassembled WGS sequence"/>
</dbReference>
<dbReference type="GO" id="GO:0005840">
    <property type="term" value="C:ribosome"/>
    <property type="evidence" value="ECO:0007669"/>
    <property type="project" value="InterPro"/>
</dbReference>
<dbReference type="GO" id="GO:0006364">
    <property type="term" value="P:rRNA processing"/>
    <property type="evidence" value="ECO:0007669"/>
    <property type="project" value="UniProtKB-UniRule"/>
</dbReference>
<evidence type="ECO:0000313" key="9">
    <source>
        <dbReference type="Proteomes" id="UP000192342"/>
    </source>
</evidence>
<keyword evidence="2 5" id="KW-0690">Ribosome biogenesis</keyword>
<name>A0A1Y1SGQ8_9GAMM</name>
<comment type="domain">
    <text evidence="5">The PRC barrel domain binds ribosomal protein uS19.</text>
</comment>
<dbReference type="Pfam" id="PF24986">
    <property type="entry name" value="PRC_RimM"/>
    <property type="match status" value="1"/>
</dbReference>
<dbReference type="SUPFAM" id="SSF50447">
    <property type="entry name" value="Translation proteins"/>
    <property type="match status" value="1"/>
</dbReference>
<feature type="domain" description="RimM N-terminal" evidence="6">
    <location>
        <begin position="2"/>
        <end position="80"/>
    </location>
</feature>
<comment type="caution">
    <text evidence="8">The sequence shown here is derived from an EMBL/GenBank/DDBJ whole genome shotgun (WGS) entry which is preliminary data.</text>
</comment>
<evidence type="ECO:0000256" key="4">
    <source>
        <dbReference type="ARBA" id="ARBA00023186"/>
    </source>
</evidence>
<dbReference type="PANTHER" id="PTHR33692">
    <property type="entry name" value="RIBOSOME MATURATION FACTOR RIMM"/>
    <property type="match status" value="1"/>
</dbReference>
<dbReference type="InterPro" id="IPR002676">
    <property type="entry name" value="RimM_N"/>
</dbReference>
<dbReference type="GO" id="GO:0043022">
    <property type="term" value="F:ribosome binding"/>
    <property type="evidence" value="ECO:0007669"/>
    <property type="project" value="InterPro"/>
</dbReference>
<dbReference type="SUPFAM" id="SSF50346">
    <property type="entry name" value="PRC-barrel domain"/>
    <property type="match status" value="1"/>
</dbReference>
<dbReference type="GO" id="GO:0042274">
    <property type="term" value="P:ribosomal small subunit biogenesis"/>
    <property type="evidence" value="ECO:0007669"/>
    <property type="project" value="UniProtKB-UniRule"/>
</dbReference>
<sequence length="161" mass="17536">MFGVRGWVRVESFTDPAENLLDYARWRVSTRSGHRILCPQEGRWHGPGLIVQLGTEDGGLIADRDAAAALVNAEICVSRTELPALPEGEVYWSDLVGLRVIGIDDEALGNVTAVLKNPAHPILQVGAEPGLLIPFVRGAIVESVDLERGEIRVQWASDYAL</sequence>
<evidence type="ECO:0000256" key="2">
    <source>
        <dbReference type="ARBA" id="ARBA00022517"/>
    </source>
</evidence>